<dbReference type="EMBL" id="VMSO01000006">
    <property type="protein sequence ID" value="KAA8501764.1"/>
    <property type="molecule type" value="Genomic_DNA"/>
</dbReference>
<dbReference type="InterPro" id="IPR043502">
    <property type="entry name" value="DNA/RNA_pol_sf"/>
</dbReference>
<evidence type="ECO:0000313" key="2">
    <source>
        <dbReference type="EMBL" id="KAA8501764.1"/>
    </source>
</evidence>
<keyword evidence="3" id="KW-1185">Reference proteome</keyword>
<dbReference type="Pfam" id="PF00078">
    <property type="entry name" value="RVT_1"/>
    <property type="match status" value="1"/>
</dbReference>
<dbReference type="SUPFAM" id="SSF56672">
    <property type="entry name" value="DNA/RNA polymerases"/>
    <property type="match status" value="1"/>
</dbReference>
<evidence type="ECO:0000259" key="1">
    <source>
        <dbReference type="PROSITE" id="PS50878"/>
    </source>
</evidence>
<protein>
    <recommendedName>
        <fullName evidence="1">Reverse transcriptase domain-containing protein</fullName>
    </recommendedName>
</protein>
<dbReference type="AlphaFoldDB" id="A0A5M9HXM6"/>
<reference evidence="2" key="1">
    <citation type="submission" date="2019-07" db="EMBL/GenBank/DDBJ databases">
        <authorList>
            <person name="Wongkuna S."/>
            <person name="Scaria J."/>
        </authorList>
    </citation>
    <scope>NUCLEOTIDE SEQUENCE [LARGE SCALE GENOMIC DNA]</scope>
    <source>
        <strain evidence="2">SW178</strain>
    </source>
</reference>
<dbReference type="OrthoDB" id="9788687at2"/>
<dbReference type="PROSITE" id="PS50878">
    <property type="entry name" value="RT_POL"/>
    <property type="match status" value="1"/>
</dbReference>
<organism evidence="2 3">
    <name type="scientific">Mediterraneibacter catenae</name>
    <dbReference type="NCBI Taxonomy" id="2594882"/>
    <lineage>
        <taxon>Bacteria</taxon>
        <taxon>Bacillati</taxon>
        <taxon>Bacillota</taxon>
        <taxon>Clostridia</taxon>
        <taxon>Lachnospirales</taxon>
        <taxon>Lachnospiraceae</taxon>
        <taxon>Mediterraneibacter</taxon>
    </lineage>
</organism>
<evidence type="ECO:0000313" key="3">
    <source>
        <dbReference type="Proteomes" id="UP000322025"/>
    </source>
</evidence>
<gene>
    <name evidence="2" type="ORF">FNY66_06255</name>
</gene>
<dbReference type="PANTHER" id="PTHR34047:SF8">
    <property type="entry name" value="PROTEIN YKFC"/>
    <property type="match status" value="1"/>
</dbReference>
<name>A0A5M9HXM6_9FIRM</name>
<accession>A0A5M9HXM6</accession>
<proteinExistence type="predicted"/>
<dbReference type="Proteomes" id="UP000322025">
    <property type="component" value="Unassembled WGS sequence"/>
</dbReference>
<dbReference type="CDD" id="cd01651">
    <property type="entry name" value="RT_G2_intron"/>
    <property type="match status" value="1"/>
</dbReference>
<feature type="domain" description="Reverse transcriptase" evidence="1">
    <location>
        <begin position="1"/>
        <end position="203"/>
    </location>
</feature>
<dbReference type="InterPro" id="IPR051083">
    <property type="entry name" value="GrpII_Intron_Splice-Mob/Def"/>
</dbReference>
<comment type="caution">
    <text evidence="2">The sequence shown here is derived from an EMBL/GenBank/DDBJ whole genome shotgun (WGS) entry which is preliminary data.</text>
</comment>
<sequence length="296" mass="34822">MQTLYRFALEPVAEYYADEQSYGYRQGRSVTDAILHLTNDLSENPKCEWILKADIEGCFDNISHDWLLRYIYINPKLLKKFLKSGFIENRIWHSTEKGVPQGGSVSSVICNLTLDGLADICNDAHYMRNNQYAMNDICMDDIFIDIIRYTDDFIIICDDRAVLVREVIPAIEKFLKKRGLKLSQEKTRIININDGITFLGWKIFKKNENIKRIPTQESKNRLFEKIKVVLNQNHISEKEKAKRLKQIITGWLNFYSIATYPFFLNIEYELIMFINQFAGMRYLAGVIHQIFEKFER</sequence>
<dbReference type="InterPro" id="IPR000477">
    <property type="entry name" value="RT_dom"/>
</dbReference>
<dbReference type="PANTHER" id="PTHR34047">
    <property type="entry name" value="NUCLEAR INTRON MATURASE 1, MITOCHONDRIAL-RELATED"/>
    <property type="match status" value="1"/>
</dbReference>